<dbReference type="RefSeq" id="WP_345676558.1">
    <property type="nucleotide sequence ID" value="NZ_BAABHS010000012.1"/>
</dbReference>
<evidence type="ECO:0000313" key="3">
    <source>
        <dbReference type="EMBL" id="GAA4967983.1"/>
    </source>
</evidence>
<protein>
    <recommendedName>
        <fullName evidence="5">Class F sortase</fullName>
    </recommendedName>
</protein>
<dbReference type="CDD" id="cd05829">
    <property type="entry name" value="Sortase_F"/>
    <property type="match status" value="1"/>
</dbReference>
<proteinExistence type="predicted"/>
<accession>A0ABP9HDB1</accession>
<dbReference type="Gene3D" id="2.40.260.10">
    <property type="entry name" value="Sortase"/>
    <property type="match status" value="1"/>
</dbReference>
<evidence type="ECO:0000256" key="2">
    <source>
        <dbReference type="SAM" id="MobiDB-lite"/>
    </source>
</evidence>
<dbReference type="NCBIfam" id="NF033748">
    <property type="entry name" value="class_F_sortase"/>
    <property type="match status" value="1"/>
</dbReference>
<reference evidence="4" key="1">
    <citation type="journal article" date="2019" name="Int. J. Syst. Evol. Microbiol.">
        <title>The Global Catalogue of Microorganisms (GCM) 10K type strain sequencing project: providing services to taxonomists for standard genome sequencing and annotation.</title>
        <authorList>
            <consortium name="The Broad Institute Genomics Platform"/>
            <consortium name="The Broad Institute Genome Sequencing Center for Infectious Disease"/>
            <person name="Wu L."/>
            <person name="Ma J."/>
        </authorList>
    </citation>
    <scope>NUCLEOTIDE SEQUENCE [LARGE SCALE GENOMIC DNA]</scope>
    <source>
        <strain evidence="4">JCM 17986</strain>
    </source>
</reference>
<organism evidence="3 4">
    <name type="scientific">Yinghuangia aomiensis</name>
    <dbReference type="NCBI Taxonomy" id="676205"/>
    <lineage>
        <taxon>Bacteria</taxon>
        <taxon>Bacillati</taxon>
        <taxon>Actinomycetota</taxon>
        <taxon>Actinomycetes</taxon>
        <taxon>Kitasatosporales</taxon>
        <taxon>Streptomycetaceae</taxon>
        <taxon>Yinghuangia</taxon>
    </lineage>
</organism>
<dbReference type="InterPro" id="IPR023365">
    <property type="entry name" value="Sortase_dom-sf"/>
</dbReference>
<keyword evidence="4" id="KW-1185">Reference proteome</keyword>
<dbReference type="SUPFAM" id="SSF63817">
    <property type="entry name" value="Sortase"/>
    <property type="match status" value="1"/>
</dbReference>
<name>A0ABP9HDB1_9ACTN</name>
<sequence>MSDARPQRTGRTKMVAVAAGAVFLGVCAIQNDLKSESGPPQPAAAQASPSASASPAASAATSAKPSTSPSPTKPASLGSSPPLRIRIGTIGVDAPFVGLGLNANGILDVPSATNRNLAGWYEDGVTPGARGNAIVLGHVDTKLGPAVFWGLGSLKAGDEVAIDRADGKTAKFSVDSVESFPKNAFPDDRVYGKTPDAQLRLITCGGVYDKKRKDYLDNVVVFAHYTGAS</sequence>
<dbReference type="InterPro" id="IPR005754">
    <property type="entry name" value="Sortase"/>
</dbReference>
<evidence type="ECO:0000256" key="1">
    <source>
        <dbReference type="ARBA" id="ARBA00022801"/>
    </source>
</evidence>
<evidence type="ECO:0008006" key="5">
    <source>
        <dbReference type="Google" id="ProtNLM"/>
    </source>
</evidence>
<comment type="caution">
    <text evidence="3">The sequence shown here is derived from an EMBL/GenBank/DDBJ whole genome shotgun (WGS) entry which is preliminary data.</text>
</comment>
<dbReference type="EMBL" id="BAABHS010000012">
    <property type="protein sequence ID" value="GAA4967983.1"/>
    <property type="molecule type" value="Genomic_DNA"/>
</dbReference>
<feature type="compositionally biased region" description="Low complexity" evidence="2">
    <location>
        <begin position="43"/>
        <end position="76"/>
    </location>
</feature>
<gene>
    <name evidence="3" type="ORF">GCM10023205_36230</name>
</gene>
<keyword evidence="1" id="KW-0378">Hydrolase</keyword>
<feature type="region of interest" description="Disordered" evidence="2">
    <location>
        <begin position="33"/>
        <end position="81"/>
    </location>
</feature>
<dbReference type="InterPro" id="IPR042001">
    <property type="entry name" value="Sortase_F"/>
</dbReference>
<evidence type="ECO:0000313" key="4">
    <source>
        <dbReference type="Proteomes" id="UP001500466"/>
    </source>
</evidence>
<dbReference type="Proteomes" id="UP001500466">
    <property type="component" value="Unassembled WGS sequence"/>
</dbReference>
<dbReference type="Pfam" id="PF04203">
    <property type="entry name" value="Sortase"/>
    <property type="match status" value="1"/>
</dbReference>